<feature type="coiled-coil region" evidence="1">
    <location>
        <begin position="314"/>
        <end position="341"/>
    </location>
</feature>
<dbReference type="Proteomes" id="UP000790347">
    <property type="component" value="Unassembled WGS sequence"/>
</dbReference>
<sequence>MAIKAAVRIQRQQIVPEQQFYGEDFILIDHHNCHHDGQQQINTGNRNSFICRIIELEKTIFCLMFHLIETYYRPIINQLPLSNNKNSNKSTIDINRQLDRTTTGKEWYCEYRMPSKRIYGLQKAYKRQFDKKFDRAAILLSDNCYLQFHRNHIDWQLVFAPISGFPCCRQSNTTLAKQLDFDSLFDIEDAITQSAYLLANARQHSQLIDNLILNNAETNNGSNDIENDGKQPYRPSSQYELIMKDDYDDFTRLVKMIEKLVKIKSEQMKECLMISEHQNKPKESLGLLDAWLFFKRKSRSFDQTENEHCHEYDVSQVQNLIEDLRKEIASWEELIDVINILKCSPSLQ</sequence>
<evidence type="ECO:0000256" key="1">
    <source>
        <dbReference type="SAM" id="Coils"/>
    </source>
</evidence>
<evidence type="ECO:0000313" key="2">
    <source>
        <dbReference type="EMBL" id="KAH9516172.1"/>
    </source>
</evidence>
<proteinExistence type="predicted"/>
<name>A0A922HZD2_DERFA</name>
<evidence type="ECO:0000313" key="3">
    <source>
        <dbReference type="Proteomes" id="UP000790347"/>
    </source>
</evidence>
<keyword evidence="3" id="KW-1185">Reference proteome</keyword>
<reference evidence="2" key="1">
    <citation type="submission" date="2013-05" db="EMBL/GenBank/DDBJ databases">
        <authorList>
            <person name="Yim A.K.Y."/>
            <person name="Chan T.F."/>
            <person name="Ji K.M."/>
            <person name="Liu X.Y."/>
            <person name="Zhou J.W."/>
            <person name="Li R.Q."/>
            <person name="Yang K.Y."/>
            <person name="Li J."/>
            <person name="Li M."/>
            <person name="Law P.T.W."/>
            <person name="Wu Y.L."/>
            <person name="Cai Z.L."/>
            <person name="Qin H."/>
            <person name="Bao Y."/>
            <person name="Leung R.K.K."/>
            <person name="Ng P.K.S."/>
            <person name="Zou J."/>
            <person name="Zhong X.J."/>
            <person name="Ran P.X."/>
            <person name="Zhong N.S."/>
            <person name="Liu Z.G."/>
            <person name="Tsui S.K.W."/>
        </authorList>
    </citation>
    <scope>NUCLEOTIDE SEQUENCE</scope>
    <source>
        <strain evidence="2">Derf</strain>
        <tissue evidence="2">Whole organism</tissue>
    </source>
</reference>
<dbReference type="EMBL" id="ASGP02000003">
    <property type="protein sequence ID" value="KAH9516172.1"/>
    <property type="molecule type" value="Genomic_DNA"/>
</dbReference>
<protein>
    <submittedName>
        <fullName evidence="2">Uncharacterized protein</fullName>
    </submittedName>
</protein>
<keyword evidence="1" id="KW-0175">Coiled coil</keyword>
<comment type="caution">
    <text evidence="2">The sequence shown here is derived from an EMBL/GenBank/DDBJ whole genome shotgun (WGS) entry which is preliminary data.</text>
</comment>
<gene>
    <name evidence="2" type="ORF">DERF_006932</name>
</gene>
<reference evidence="2" key="2">
    <citation type="journal article" date="2022" name="Res Sq">
        <title>Comparative Genomics Reveals Insights into the Divergent Evolution of Astigmatic Mites and Household Pest Adaptations.</title>
        <authorList>
            <person name="Xiong Q."/>
            <person name="Wan A.T.-Y."/>
            <person name="Liu X.-Y."/>
            <person name="Fung C.S.-H."/>
            <person name="Xiao X."/>
            <person name="Malainual N."/>
            <person name="Hou J."/>
            <person name="Wang L."/>
            <person name="Wang M."/>
            <person name="Yang K."/>
            <person name="Cui Y."/>
            <person name="Leung E."/>
            <person name="Nong W."/>
            <person name="Shin S.-K."/>
            <person name="Au S."/>
            <person name="Jeong K.Y."/>
            <person name="Chew F.T."/>
            <person name="Hui J."/>
            <person name="Leung T.F."/>
            <person name="Tungtrongchitr A."/>
            <person name="Zhong N."/>
            <person name="Liu Z."/>
            <person name="Tsui S."/>
        </authorList>
    </citation>
    <scope>NUCLEOTIDE SEQUENCE</scope>
    <source>
        <strain evidence="2">Derf</strain>
        <tissue evidence="2">Whole organism</tissue>
    </source>
</reference>
<organism evidence="2 3">
    <name type="scientific">Dermatophagoides farinae</name>
    <name type="common">American house dust mite</name>
    <dbReference type="NCBI Taxonomy" id="6954"/>
    <lineage>
        <taxon>Eukaryota</taxon>
        <taxon>Metazoa</taxon>
        <taxon>Ecdysozoa</taxon>
        <taxon>Arthropoda</taxon>
        <taxon>Chelicerata</taxon>
        <taxon>Arachnida</taxon>
        <taxon>Acari</taxon>
        <taxon>Acariformes</taxon>
        <taxon>Sarcoptiformes</taxon>
        <taxon>Astigmata</taxon>
        <taxon>Psoroptidia</taxon>
        <taxon>Analgoidea</taxon>
        <taxon>Pyroglyphidae</taxon>
        <taxon>Dermatophagoidinae</taxon>
        <taxon>Dermatophagoides</taxon>
    </lineage>
</organism>
<dbReference type="AlphaFoldDB" id="A0A922HZD2"/>
<accession>A0A922HZD2</accession>